<evidence type="ECO:0000313" key="2">
    <source>
        <dbReference type="EMBL" id="GFN93286.1"/>
    </source>
</evidence>
<comment type="caution">
    <text evidence="2">The sequence shown here is derived from an EMBL/GenBank/DDBJ whole genome shotgun (WGS) entry which is preliminary data.</text>
</comment>
<proteinExistence type="predicted"/>
<dbReference type="Proteomes" id="UP000735302">
    <property type="component" value="Unassembled WGS sequence"/>
</dbReference>
<reference evidence="2 3" key="1">
    <citation type="journal article" date="2021" name="Elife">
        <title>Chloroplast acquisition without the gene transfer in kleptoplastic sea slugs, Plakobranchus ocellatus.</title>
        <authorList>
            <person name="Maeda T."/>
            <person name="Takahashi S."/>
            <person name="Yoshida T."/>
            <person name="Shimamura S."/>
            <person name="Takaki Y."/>
            <person name="Nagai Y."/>
            <person name="Toyoda A."/>
            <person name="Suzuki Y."/>
            <person name="Arimoto A."/>
            <person name="Ishii H."/>
            <person name="Satoh N."/>
            <person name="Nishiyama T."/>
            <person name="Hasebe M."/>
            <person name="Maruyama T."/>
            <person name="Minagawa J."/>
            <person name="Obokata J."/>
            <person name="Shigenobu S."/>
        </authorList>
    </citation>
    <scope>NUCLEOTIDE SEQUENCE [LARGE SCALE GENOMIC DNA]</scope>
</reference>
<feature type="domain" description="PiggyBac transposable element-derived protein" evidence="1">
    <location>
        <begin position="3"/>
        <end position="84"/>
    </location>
</feature>
<dbReference type="Pfam" id="PF13843">
    <property type="entry name" value="DDE_Tnp_1_7"/>
    <property type="match status" value="1"/>
</dbReference>
<evidence type="ECO:0000313" key="3">
    <source>
        <dbReference type="Proteomes" id="UP000735302"/>
    </source>
</evidence>
<dbReference type="EMBL" id="BLXT01002328">
    <property type="protein sequence ID" value="GFN93286.1"/>
    <property type="molecule type" value="Genomic_DNA"/>
</dbReference>
<accession>A0AAV3ZDC4</accession>
<name>A0AAV3ZDC4_9GAST</name>
<organism evidence="2 3">
    <name type="scientific">Plakobranchus ocellatus</name>
    <dbReference type="NCBI Taxonomy" id="259542"/>
    <lineage>
        <taxon>Eukaryota</taxon>
        <taxon>Metazoa</taxon>
        <taxon>Spiralia</taxon>
        <taxon>Lophotrochozoa</taxon>
        <taxon>Mollusca</taxon>
        <taxon>Gastropoda</taxon>
        <taxon>Heterobranchia</taxon>
        <taxon>Euthyneura</taxon>
        <taxon>Panpulmonata</taxon>
        <taxon>Sacoglossa</taxon>
        <taxon>Placobranchoidea</taxon>
        <taxon>Plakobranchidae</taxon>
        <taxon>Plakobranchus</taxon>
    </lineage>
</organism>
<gene>
    <name evidence="2" type="ORF">PoB_001979200</name>
</gene>
<keyword evidence="3" id="KW-1185">Reference proteome</keyword>
<evidence type="ECO:0000259" key="1">
    <source>
        <dbReference type="Pfam" id="PF13843"/>
    </source>
</evidence>
<dbReference type="InterPro" id="IPR029526">
    <property type="entry name" value="PGBD"/>
</dbReference>
<sequence length="98" mass="11275">MKATDDVEIRELIRILVLLGTQKQSKVNLTTIWEPLIGQDFVQATMSKNRCFQLLNTLRFDNKDKLEEGKKLTNLLQSAKFFTSTLTTSKSTLFLDLH</sequence>
<protein>
    <recommendedName>
        <fullName evidence="1">PiggyBac transposable element-derived protein domain-containing protein</fullName>
    </recommendedName>
</protein>
<dbReference type="AlphaFoldDB" id="A0AAV3ZDC4"/>